<dbReference type="EMBL" id="KZ503551">
    <property type="protein sequence ID" value="PKU62977.1"/>
    <property type="molecule type" value="Genomic_DNA"/>
</dbReference>
<dbReference type="CDD" id="cd00590">
    <property type="entry name" value="RRM_SF"/>
    <property type="match status" value="3"/>
</dbReference>
<evidence type="ECO:0000256" key="4">
    <source>
        <dbReference type="PROSITE-ProRule" id="PRU00176"/>
    </source>
</evidence>
<evidence type="ECO:0000256" key="1">
    <source>
        <dbReference type="ARBA" id="ARBA00004123"/>
    </source>
</evidence>
<reference evidence="7 8" key="2">
    <citation type="journal article" date="2017" name="Nature">
        <title>The Apostasia genome and the evolution of orchids.</title>
        <authorList>
            <person name="Zhang G.Q."/>
            <person name="Liu K.W."/>
            <person name="Li Z."/>
            <person name="Lohaus R."/>
            <person name="Hsiao Y.Y."/>
            <person name="Niu S.C."/>
            <person name="Wang J.Y."/>
            <person name="Lin Y.C."/>
            <person name="Xu Q."/>
            <person name="Chen L.J."/>
            <person name="Yoshida K."/>
            <person name="Fujiwara S."/>
            <person name="Wang Z.W."/>
            <person name="Zhang Y.Q."/>
            <person name="Mitsuda N."/>
            <person name="Wang M."/>
            <person name="Liu G.H."/>
            <person name="Pecoraro L."/>
            <person name="Huang H.X."/>
            <person name="Xiao X.J."/>
            <person name="Lin M."/>
            <person name="Wu X.Y."/>
            <person name="Wu W.L."/>
            <person name="Chen Y.Y."/>
            <person name="Chang S.B."/>
            <person name="Sakamoto S."/>
            <person name="Ohme-Takagi M."/>
            <person name="Yagi M."/>
            <person name="Zeng S.J."/>
            <person name="Shen C.Y."/>
            <person name="Yeh C.M."/>
            <person name="Luo Y.B."/>
            <person name="Tsai W.C."/>
            <person name="Van de Peer Y."/>
            <person name="Liu Z.J."/>
        </authorList>
    </citation>
    <scope>NUCLEOTIDE SEQUENCE [LARGE SCALE GENOMIC DNA]</scope>
    <source>
        <tissue evidence="7">The whole plant</tissue>
    </source>
</reference>
<feature type="region of interest" description="Disordered" evidence="5">
    <location>
        <begin position="1"/>
        <end position="27"/>
    </location>
</feature>
<evidence type="ECO:0000256" key="3">
    <source>
        <dbReference type="ARBA" id="ARBA00023242"/>
    </source>
</evidence>
<accession>A0A2I0VHS8</accession>
<dbReference type="GO" id="GO:0005634">
    <property type="term" value="C:nucleus"/>
    <property type="evidence" value="ECO:0007669"/>
    <property type="project" value="UniProtKB-SubCell"/>
</dbReference>
<name>A0A2I0VHS8_9ASPA</name>
<comment type="subcellular location">
    <subcellularLocation>
        <location evidence="1">Nucleus</location>
    </subcellularLocation>
</comment>
<evidence type="ECO:0000313" key="8">
    <source>
        <dbReference type="Proteomes" id="UP000233837"/>
    </source>
</evidence>
<dbReference type="Pfam" id="PF00076">
    <property type="entry name" value="RRM_1"/>
    <property type="match status" value="3"/>
</dbReference>
<dbReference type="PROSITE" id="PS50102">
    <property type="entry name" value="RRM"/>
    <property type="match status" value="3"/>
</dbReference>
<dbReference type="GO" id="GO:0003723">
    <property type="term" value="F:RNA binding"/>
    <property type="evidence" value="ECO:0007669"/>
    <property type="project" value="UniProtKB-UniRule"/>
</dbReference>
<feature type="region of interest" description="Disordered" evidence="5">
    <location>
        <begin position="476"/>
        <end position="500"/>
    </location>
</feature>
<organism evidence="7 8">
    <name type="scientific">Dendrobium catenatum</name>
    <dbReference type="NCBI Taxonomy" id="906689"/>
    <lineage>
        <taxon>Eukaryota</taxon>
        <taxon>Viridiplantae</taxon>
        <taxon>Streptophyta</taxon>
        <taxon>Embryophyta</taxon>
        <taxon>Tracheophyta</taxon>
        <taxon>Spermatophyta</taxon>
        <taxon>Magnoliopsida</taxon>
        <taxon>Liliopsida</taxon>
        <taxon>Asparagales</taxon>
        <taxon>Orchidaceae</taxon>
        <taxon>Epidendroideae</taxon>
        <taxon>Malaxideae</taxon>
        <taxon>Dendrobiinae</taxon>
        <taxon>Dendrobium</taxon>
    </lineage>
</organism>
<dbReference type="Gene3D" id="3.30.70.330">
    <property type="match status" value="3"/>
</dbReference>
<dbReference type="Proteomes" id="UP000233837">
    <property type="component" value="Unassembled WGS sequence"/>
</dbReference>
<feature type="domain" description="RRM" evidence="6">
    <location>
        <begin position="241"/>
        <end position="314"/>
    </location>
</feature>
<feature type="domain" description="RRM" evidence="6">
    <location>
        <begin position="33"/>
        <end position="105"/>
    </location>
</feature>
<sequence length="986" mass="109171">MHLVGKAPNGFWGRNKRTASKEAEEGEEGGPWLNLWLGNLSDETVDEDLMAVLGNYGAMDAVTSYFPRPYAFVYFRTIEDAKAAKQALQGIVMRGKPIRIEFARPAKPGKTLWVGGISQSVTKMQLENIFAKFGEIEDFRFLRHRGSAFICFHRIDDAIAAQKSMNWKHLGGSEIRVDFQRSPTLRRDWDAEHDYRNSKNLLPTDQLLSPDEVKYFHDSSTHLGAKRPLPHGRKRDEQLSNVLWVGYPPELQIDEELLHNSMILFGEIERIQSYPERNYCYVEFRSVDEARRAKEGLQGRLLGDSRIQILFSNSELIGGKENTPFSAPEVFLNEPFFGPVELFGPGHSMASNRFPGHLTPNAIPRTNILIRPFPQGFDPQHGGSDFHEFGGGIHNFPESIINNPMASNLKRPSPSAPGLITSGPVIRPPFRPLQAQRDEFDIREPKRSRVDGFFPSSDAHFPGRLVDVDDMPDFSGLPHPDRNLLSHRQQTPDIRGHDPSRASPGIDYCWRGIIAKGGTPVCRARCLPIGNGIEAPFPDIVNCSARTGLDMLTTHYSEAVGFDMVFFLPDSEEDFASYTEFLRYLGQRDRAGVAKFDDGTTMFLVPPSDFLTKVLKYSGPERLYGVVLKLPQQTTPAQQLQAIIPPVDAIDPQLGRASQRSYGFMTQNEDQSLKVDYGISLQERPIPHAGAERPRLVVHSEEQHAISSLAQDHLKSHETTSQPEVSLTPELIATLASLIPTNSHPSAVMPSQMPSSSAGMPSFSGPPVNDNAMLMQGWGQEGRSTFSSTPLEHNIYNPMQNLPPPGHQYSNQAPMVHQFPNYTNITNGVDNSFQPAMVGMPPLQEASLQMQQAPGIIGTVGNIVSSQVGQFQVLQSNQAADVASIYNLPIRHQFTPATPATTHNGSVLQIPADTPVINDRLNVDFSNQAQHLHAAIPGSGQGNSEGDADKDQRYHSTLQFAASLLLQIQQQQQAKAQAALGSGSQQ</sequence>
<dbReference type="InterPro" id="IPR012677">
    <property type="entry name" value="Nucleotide-bd_a/b_plait_sf"/>
</dbReference>
<keyword evidence="3" id="KW-0539">Nucleus</keyword>
<evidence type="ECO:0000313" key="7">
    <source>
        <dbReference type="EMBL" id="PKU62977.1"/>
    </source>
</evidence>
<proteinExistence type="predicted"/>
<dbReference type="SMART" id="SM00360">
    <property type="entry name" value="RRM"/>
    <property type="match status" value="3"/>
</dbReference>
<dbReference type="SUPFAM" id="SSF54928">
    <property type="entry name" value="RNA-binding domain, RBD"/>
    <property type="match status" value="2"/>
</dbReference>
<evidence type="ECO:0000256" key="2">
    <source>
        <dbReference type="ARBA" id="ARBA00022884"/>
    </source>
</evidence>
<dbReference type="Pfam" id="PF07744">
    <property type="entry name" value="SPOC"/>
    <property type="match status" value="1"/>
</dbReference>
<dbReference type="InterPro" id="IPR000504">
    <property type="entry name" value="RRM_dom"/>
</dbReference>
<dbReference type="AlphaFoldDB" id="A0A2I0VHS8"/>
<evidence type="ECO:0000259" key="6">
    <source>
        <dbReference type="PROSITE" id="PS50102"/>
    </source>
</evidence>
<dbReference type="OrthoDB" id="439808at2759"/>
<keyword evidence="8" id="KW-1185">Reference proteome</keyword>
<dbReference type="PANTHER" id="PTHR23189">
    <property type="entry name" value="RNA RECOGNITION MOTIF-CONTAINING"/>
    <property type="match status" value="1"/>
</dbReference>
<dbReference type="InterPro" id="IPR035979">
    <property type="entry name" value="RBD_domain_sf"/>
</dbReference>
<dbReference type="CDD" id="cd21546">
    <property type="entry name" value="SPOC_FPA-like"/>
    <property type="match status" value="1"/>
</dbReference>
<dbReference type="InterPro" id="IPR012921">
    <property type="entry name" value="SPOC_C"/>
</dbReference>
<protein>
    <submittedName>
        <fullName evidence="7">Flowering time control protein FPA</fullName>
    </submittedName>
</protein>
<feature type="domain" description="RRM" evidence="6">
    <location>
        <begin position="110"/>
        <end position="182"/>
    </location>
</feature>
<evidence type="ECO:0000256" key="5">
    <source>
        <dbReference type="SAM" id="MobiDB-lite"/>
    </source>
</evidence>
<reference evidence="7 8" key="1">
    <citation type="journal article" date="2016" name="Sci. Rep.">
        <title>The Dendrobium catenatum Lindl. genome sequence provides insights into polysaccharide synthase, floral development and adaptive evolution.</title>
        <authorList>
            <person name="Zhang G.Q."/>
            <person name="Xu Q."/>
            <person name="Bian C."/>
            <person name="Tsai W.C."/>
            <person name="Yeh C.M."/>
            <person name="Liu K.W."/>
            <person name="Yoshida K."/>
            <person name="Zhang L.S."/>
            <person name="Chang S.B."/>
            <person name="Chen F."/>
            <person name="Shi Y."/>
            <person name="Su Y.Y."/>
            <person name="Zhang Y.Q."/>
            <person name="Chen L.J."/>
            <person name="Yin Y."/>
            <person name="Lin M."/>
            <person name="Huang H."/>
            <person name="Deng H."/>
            <person name="Wang Z.W."/>
            <person name="Zhu S.L."/>
            <person name="Zhao X."/>
            <person name="Deng C."/>
            <person name="Niu S.C."/>
            <person name="Huang J."/>
            <person name="Wang M."/>
            <person name="Liu G.H."/>
            <person name="Yang H.J."/>
            <person name="Xiao X.J."/>
            <person name="Hsiao Y.Y."/>
            <person name="Wu W.L."/>
            <person name="Chen Y.Y."/>
            <person name="Mitsuda N."/>
            <person name="Ohme-Takagi M."/>
            <person name="Luo Y.B."/>
            <person name="Van de Peer Y."/>
            <person name="Liu Z.J."/>
        </authorList>
    </citation>
    <scope>NUCLEOTIDE SEQUENCE [LARGE SCALE GENOMIC DNA]</scope>
    <source>
        <tissue evidence="7">The whole plant</tissue>
    </source>
</reference>
<dbReference type="STRING" id="906689.A0A2I0VHS8"/>
<keyword evidence="2 4" id="KW-0694">RNA-binding</keyword>
<gene>
    <name evidence="7" type="primary">FPA</name>
    <name evidence="7" type="ORF">MA16_Dca021774</name>
</gene>